<dbReference type="AlphaFoldDB" id="A0A9X5C3R6"/>
<comment type="caution">
    <text evidence="1">The sequence shown here is derived from an EMBL/GenBank/DDBJ whole genome shotgun (WGS) entry which is preliminary data.</text>
</comment>
<proteinExistence type="predicted"/>
<dbReference type="RefSeq" id="WP_004068539.1">
    <property type="nucleotide sequence ID" value="NZ_VIRB01000003.1"/>
</dbReference>
<organism evidence="1 2">
    <name type="scientific">Schaedlerella arabinosiphila</name>
    <dbReference type="NCBI Taxonomy" id="2044587"/>
    <lineage>
        <taxon>Bacteria</taxon>
        <taxon>Bacillati</taxon>
        <taxon>Bacillota</taxon>
        <taxon>Clostridia</taxon>
        <taxon>Lachnospirales</taxon>
        <taxon>Lachnospiraceae</taxon>
        <taxon>Schaedlerella</taxon>
    </lineage>
</organism>
<evidence type="ECO:0000313" key="1">
    <source>
        <dbReference type="EMBL" id="NDO67324.1"/>
    </source>
</evidence>
<accession>A0A9X5C3R6</accession>
<dbReference type="Proteomes" id="UP000474104">
    <property type="component" value="Unassembled WGS sequence"/>
</dbReference>
<name>A0A9X5C3R6_9FIRM</name>
<sequence>MKKIVETRKIFWNDLRNLCIRNNWYTCGTVKEYQKMLNICDKDNITTNDIVKIAQDIMDHSSKNDDRELTSYCFKVARIAFTLFEEKEDVDSDIISNRILSNIDL</sequence>
<dbReference type="OrthoDB" id="2065624at2"/>
<protein>
    <submittedName>
        <fullName evidence="1">Uncharacterized protein</fullName>
    </submittedName>
</protein>
<gene>
    <name evidence="1" type="ORF">FMM80_00660</name>
</gene>
<dbReference type="EMBL" id="VIRB01000003">
    <property type="protein sequence ID" value="NDO67324.1"/>
    <property type="molecule type" value="Genomic_DNA"/>
</dbReference>
<reference evidence="1 2" key="1">
    <citation type="submission" date="2019-07" db="EMBL/GenBank/DDBJ databases">
        <title>Draft genome sequences of 15 bacterial species constituting the stable defined intestinal microbiota of the GM15 gnotobiotic mouse model.</title>
        <authorList>
            <person name="Elie C."/>
            <person name="Mathieu A."/>
            <person name="Saliou A."/>
            <person name="Darnaud M."/>
            <person name="Leulier F."/>
            <person name="Tamellini A."/>
        </authorList>
    </citation>
    <scope>NUCLEOTIDE SEQUENCE [LARGE SCALE GENOMIC DNA]</scope>
    <source>
        <strain evidence="2">ASF 502</strain>
    </source>
</reference>
<evidence type="ECO:0000313" key="2">
    <source>
        <dbReference type="Proteomes" id="UP000474104"/>
    </source>
</evidence>